<organism evidence="2 3">
    <name type="scientific">Taxus chinensis</name>
    <name type="common">Chinese yew</name>
    <name type="synonym">Taxus wallichiana var. chinensis</name>
    <dbReference type="NCBI Taxonomy" id="29808"/>
    <lineage>
        <taxon>Eukaryota</taxon>
        <taxon>Viridiplantae</taxon>
        <taxon>Streptophyta</taxon>
        <taxon>Embryophyta</taxon>
        <taxon>Tracheophyta</taxon>
        <taxon>Spermatophyta</taxon>
        <taxon>Pinopsida</taxon>
        <taxon>Pinidae</taxon>
        <taxon>Conifers II</taxon>
        <taxon>Cupressales</taxon>
        <taxon>Taxaceae</taxon>
        <taxon>Taxus</taxon>
    </lineage>
</organism>
<dbReference type="Pfam" id="PF22936">
    <property type="entry name" value="Pol_BBD"/>
    <property type="match status" value="1"/>
</dbReference>
<dbReference type="InterPro" id="IPR054722">
    <property type="entry name" value="PolX-like_BBD"/>
</dbReference>
<dbReference type="AlphaFoldDB" id="A0AA38FTR3"/>
<evidence type="ECO:0000313" key="3">
    <source>
        <dbReference type="Proteomes" id="UP000824469"/>
    </source>
</evidence>
<name>A0AA38FTR3_TAXCH</name>
<dbReference type="Proteomes" id="UP000824469">
    <property type="component" value="Unassembled WGS sequence"/>
</dbReference>
<dbReference type="OMA" id="QIAMHAL"/>
<reference evidence="2 3" key="1">
    <citation type="journal article" date="2021" name="Nat. Plants">
        <title>The Taxus genome provides insights into paclitaxel biosynthesis.</title>
        <authorList>
            <person name="Xiong X."/>
            <person name="Gou J."/>
            <person name="Liao Q."/>
            <person name="Li Y."/>
            <person name="Zhou Q."/>
            <person name="Bi G."/>
            <person name="Li C."/>
            <person name="Du R."/>
            <person name="Wang X."/>
            <person name="Sun T."/>
            <person name="Guo L."/>
            <person name="Liang H."/>
            <person name="Lu P."/>
            <person name="Wu Y."/>
            <person name="Zhang Z."/>
            <person name="Ro D.K."/>
            <person name="Shang Y."/>
            <person name="Huang S."/>
            <person name="Yan J."/>
        </authorList>
    </citation>
    <scope>NUCLEOTIDE SEQUENCE [LARGE SCALE GENOMIC DNA]</scope>
    <source>
        <strain evidence="2">Ta-2019</strain>
    </source>
</reference>
<sequence length="88" mass="10070">NKKVNDPVRQKEKSMNVWEMKLEQDNQKEKSMLIQIAMHALNEENQWYIDSGCSSHMTGDRNKFISLKEVNGSIVKFGDNATTRVIGG</sequence>
<accession>A0AA38FTR3</accession>
<comment type="caution">
    <text evidence="2">The sequence shown here is derived from an EMBL/GenBank/DDBJ whole genome shotgun (WGS) entry which is preliminary data.</text>
</comment>
<gene>
    <name evidence="2" type="ORF">KI387_025717</name>
</gene>
<proteinExistence type="predicted"/>
<feature type="non-terminal residue" evidence="2">
    <location>
        <position position="88"/>
    </location>
</feature>
<dbReference type="EMBL" id="JAHRHJ020000006">
    <property type="protein sequence ID" value="KAH9310682.1"/>
    <property type="molecule type" value="Genomic_DNA"/>
</dbReference>
<keyword evidence="3" id="KW-1185">Reference proteome</keyword>
<evidence type="ECO:0000259" key="1">
    <source>
        <dbReference type="Pfam" id="PF22936"/>
    </source>
</evidence>
<protein>
    <recommendedName>
        <fullName evidence="1">Retrovirus-related Pol polyprotein from transposon TNT 1-94-like beta-barrel domain-containing protein</fullName>
    </recommendedName>
</protein>
<evidence type="ECO:0000313" key="2">
    <source>
        <dbReference type="EMBL" id="KAH9310682.1"/>
    </source>
</evidence>
<feature type="domain" description="Retrovirus-related Pol polyprotein from transposon TNT 1-94-like beta-barrel" evidence="1">
    <location>
        <begin position="47"/>
        <end position="87"/>
    </location>
</feature>
<feature type="non-terminal residue" evidence="2">
    <location>
        <position position="1"/>
    </location>
</feature>